<protein>
    <submittedName>
        <fullName evidence="6">TetR/AcrR family transcriptional regulator</fullName>
    </submittedName>
</protein>
<dbReference type="PRINTS" id="PR00455">
    <property type="entry name" value="HTHTETR"/>
</dbReference>
<dbReference type="Proteomes" id="UP001500665">
    <property type="component" value="Unassembled WGS sequence"/>
</dbReference>
<dbReference type="EMBL" id="BAAAHH010000004">
    <property type="protein sequence ID" value="GAA0944170.1"/>
    <property type="molecule type" value="Genomic_DNA"/>
</dbReference>
<dbReference type="SUPFAM" id="SSF46689">
    <property type="entry name" value="Homeodomain-like"/>
    <property type="match status" value="1"/>
</dbReference>
<accession>A0ABN1QLB3</accession>
<name>A0ABN1QLB3_9ACTN</name>
<evidence type="ECO:0000256" key="3">
    <source>
        <dbReference type="ARBA" id="ARBA00023163"/>
    </source>
</evidence>
<dbReference type="InterPro" id="IPR009057">
    <property type="entry name" value="Homeodomain-like_sf"/>
</dbReference>
<evidence type="ECO:0000259" key="5">
    <source>
        <dbReference type="PROSITE" id="PS50977"/>
    </source>
</evidence>
<evidence type="ECO:0000256" key="1">
    <source>
        <dbReference type="ARBA" id="ARBA00023015"/>
    </source>
</evidence>
<keyword evidence="7" id="KW-1185">Reference proteome</keyword>
<evidence type="ECO:0000313" key="7">
    <source>
        <dbReference type="Proteomes" id="UP001500665"/>
    </source>
</evidence>
<evidence type="ECO:0000256" key="4">
    <source>
        <dbReference type="PROSITE-ProRule" id="PRU00335"/>
    </source>
</evidence>
<feature type="domain" description="HTH tetR-type" evidence="5">
    <location>
        <begin position="16"/>
        <end position="75"/>
    </location>
</feature>
<sequence length="210" mass="23562">MVRTHGWRGSPPRDDAEARERIIGAAMRCIDRYGSRTRLADVAKELGVTRQTVYFYFAGHEELLVATAQQAVGGFLDALAAHVAPLEEDAEILAEGFHYTLDRLPHEPYLGILLASGRADAFTQGITSPTAMAFGRTVLTRFAIDWAGRGYTDTDLDELVELMLRLLQSFVIDHGRPSRTPDEFRAYLRRWFARFLRDPRRPSAPKGTAP</sequence>
<comment type="caution">
    <text evidence="6">The sequence shown here is derived from an EMBL/GenBank/DDBJ whole genome shotgun (WGS) entry which is preliminary data.</text>
</comment>
<feature type="DNA-binding region" description="H-T-H motif" evidence="4">
    <location>
        <begin position="38"/>
        <end position="57"/>
    </location>
</feature>
<dbReference type="Pfam" id="PF00440">
    <property type="entry name" value="TetR_N"/>
    <property type="match status" value="1"/>
</dbReference>
<gene>
    <name evidence="6" type="ORF">GCM10009550_16730</name>
</gene>
<reference evidence="6 7" key="1">
    <citation type="journal article" date="2019" name="Int. J. Syst. Evol. Microbiol.">
        <title>The Global Catalogue of Microorganisms (GCM) 10K type strain sequencing project: providing services to taxonomists for standard genome sequencing and annotation.</title>
        <authorList>
            <consortium name="The Broad Institute Genomics Platform"/>
            <consortium name="The Broad Institute Genome Sequencing Center for Infectious Disease"/>
            <person name="Wu L."/>
            <person name="Ma J."/>
        </authorList>
    </citation>
    <scope>NUCLEOTIDE SEQUENCE [LARGE SCALE GENOMIC DNA]</scope>
    <source>
        <strain evidence="6 7">JCM 10696</strain>
    </source>
</reference>
<keyword evidence="2 4" id="KW-0238">DNA-binding</keyword>
<organism evidence="6 7">
    <name type="scientific">Actinocorallia libanotica</name>
    <dbReference type="NCBI Taxonomy" id="46162"/>
    <lineage>
        <taxon>Bacteria</taxon>
        <taxon>Bacillati</taxon>
        <taxon>Actinomycetota</taxon>
        <taxon>Actinomycetes</taxon>
        <taxon>Streptosporangiales</taxon>
        <taxon>Thermomonosporaceae</taxon>
        <taxon>Actinocorallia</taxon>
    </lineage>
</organism>
<dbReference type="InterPro" id="IPR001647">
    <property type="entry name" value="HTH_TetR"/>
</dbReference>
<dbReference type="RefSeq" id="WP_344238488.1">
    <property type="nucleotide sequence ID" value="NZ_BAAAHH010000004.1"/>
</dbReference>
<dbReference type="PANTHER" id="PTHR30055:SF234">
    <property type="entry name" value="HTH-TYPE TRANSCRIPTIONAL REGULATOR BETI"/>
    <property type="match status" value="1"/>
</dbReference>
<dbReference type="Gene3D" id="1.10.357.10">
    <property type="entry name" value="Tetracycline Repressor, domain 2"/>
    <property type="match status" value="1"/>
</dbReference>
<keyword evidence="3" id="KW-0804">Transcription</keyword>
<evidence type="ECO:0000256" key="2">
    <source>
        <dbReference type="ARBA" id="ARBA00023125"/>
    </source>
</evidence>
<dbReference type="InterPro" id="IPR050109">
    <property type="entry name" value="HTH-type_TetR-like_transc_reg"/>
</dbReference>
<keyword evidence="1" id="KW-0805">Transcription regulation</keyword>
<evidence type="ECO:0000313" key="6">
    <source>
        <dbReference type="EMBL" id="GAA0944170.1"/>
    </source>
</evidence>
<proteinExistence type="predicted"/>
<dbReference type="PANTHER" id="PTHR30055">
    <property type="entry name" value="HTH-TYPE TRANSCRIPTIONAL REGULATOR RUTR"/>
    <property type="match status" value="1"/>
</dbReference>
<dbReference type="PROSITE" id="PS50977">
    <property type="entry name" value="HTH_TETR_2"/>
    <property type="match status" value="1"/>
</dbReference>